<evidence type="ECO:0000256" key="4">
    <source>
        <dbReference type="ARBA" id="ARBA00023163"/>
    </source>
</evidence>
<name>A0A1G9JYI2_9GAMM</name>
<dbReference type="InterPro" id="IPR000847">
    <property type="entry name" value="LysR_HTH_N"/>
</dbReference>
<dbReference type="RefSeq" id="WP_089727440.1">
    <property type="nucleotide sequence ID" value="NZ_FNGI01000003.1"/>
</dbReference>
<dbReference type="Proteomes" id="UP000198654">
    <property type="component" value="Unassembled WGS sequence"/>
</dbReference>
<keyword evidence="2" id="KW-0805">Transcription regulation</keyword>
<dbReference type="GO" id="GO:0000976">
    <property type="term" value="F:transcription cis-regulatory region binding"/>
    <property type="evidence" value="ECO:0007669"/>
    <property type="project" value="TreeGrafter"/>
</dbReference>
<dbReference type="AlphaFoldDB" id="A0A1G9JYI2"/>
<dbReference type="EMBL" id="FNGI01000003">
    <property type="protein sequence ID" value="SDL42286.1"/>
    <property type="molecule type" value="Genomic_DNA"/>
</dbReference>
<accession>A0A1G9JYI2</accession>
<evidence type="ECO:0000313" key="6">
    <source>
        <dbReference type="EMBL" id="SDL42286.1"/>
    </source>
</evidence>
<evidence type="ECO:0000313" key="7">
    <source>
        <dbReference type="Proteomes" id="UP000198654"/>
    </source>
</evidence>
<dbReference type="Gene3D" id="3.40.190.290">
    <property type="match status" value="1"/>
</dbReference>
<dbReference type="GO" id="GO:0003700">
    <property type="term" value="F:DNA-binding transcription factor activity"/>
    <property type="evidence" value="ECO:0007669"/>
    <property type="project" value="InterPro"/>
</dbReference>
<dbReference type="OrthoDB" id="196624at2"/>
<dbReference type="PANTHER" id="PTHR30126">
    <property type="entry name" value="HTH-TYPE TRANSCRIPTIONAL REGULATOR"/>
    <property type="match status" value="1"/>
</dbReference>
<dbReference type="PRINTS" id="PR00039">
    <property type="entry name" value="HTHLYSR"/>
</dbReference>
<reference evidence="6 7" key="1">
    <citation type="submission" date="2016-10" db="EMBL/GenBank/DDBJ databases">
        <authorList>
            <person name="de Groot N.N."/>
        </authorList>
    </citation>
    <scope>NUCLEOTIDE SEQUENCE [LARGE SCALE GENOMIC DNA]</scope>
    <source>
        <strain evidence="6 7">DSM 14789</strain>
    </source>
</reference>
<dbReference type="FunFam" id="1.10.10.10:FF:000001">
    <property type="entry name" value="LysR family transcriptional regulator"/>
    <property type="match status" value="1"/>
</dbReference>
<keyword evidence="7" id="KW-1185">Reference proteome</keyword>
<dbReference type="Pfam" id="PF03466">
    <property type="entry name" value="LysR_substrate"/>
    <property type="match status" value="1"/>
</dbReference>
<dbReference type="InterPro" id="IPR036388">
    <property type="entry name" value="WH-like_DNA-bd_sf"/>
</dbReference>
<keyword evidence="3 6" id="KW-0238">DNA-binding</keyword>
<gene>
    <name evidence="6" type="ORF">SAMN05661010_01667</name>
</gene>
<dbReference type="Gene3D" id="1.10.10.10">
    <property type="entry name" value="Winged helix-like DNA-binding domain superfamily/Winged helix DNA-binding domain"/>
    <property type="match status" value="1"/>
</dbReference>
<dbReference type="InterPro" id="IPR036390">
    <property type="entry name" value="WH_DNA-bd_sf"/>
</dbReference>
<evidence type="ECO:0000256" key="1">
    <source>
        <dbReference type="ARBA" id="ARBA00009437"/>
    </source>
</evidence>
<evidence type="ECO:0000256" key="3">
    <source>
        <dbReference type="ARBA" id="ARBA00023125"/>
    </source>
</evidence>
<proteinExistence type="inferred from homology"/>
<comment type="similarity">
    <text evidence="1">Belongs to the LysR transcriptional regulatory family.</text>
</comment>
<organism evidence="6 7">
    <name type="scientific">Modicisalibacter muralis</name>
    <dbReference type="NCBI Taxonomy" id="119000"/>
    <lineage>
        <taxon>Bacteria</taxon>
        <taxon>Pseudomonadati</taxon>
        <taxon>Pseudomonadota</taxon>
        <taxon>Gammaproteobacteria</taxon>
        <taxon>Oceanospirillales</taxon>
        <taxon>Halomonadaceae</taxon>
        <taxon>Modicisalibacter</taxon>
    </lineage>
</organism>
<keyword evidence="4" id="KW-0804">Transcription</keyword>
<dbReference type="PROSITE" id="PS50931">
    <property type="entry name" value="HTH_LYSR"/>
    <property type="match status" value="1"/>
</dbReference>
<dbReference type="Pfam" id="PF00126">
    <property type="entry name" value="HTH_1"/>
    <property type="match status" value="1"/>
</dbReference>
<dbReference type="SUPFAM" id="SSF46785">
    <property type="entry name" value="Winged helix' DNA-binding domain"/>
    <property type="match status" value="1"/>
</dbReference>
<dbReference type="SUPFAM" id="SSF53850">
    <property type="entry name" value="Periplasmic binding protein-like II"/>
    <property type="match status" value="1"/>
</dbReference>
<dbReference type="PANTHER" id="PTHR30126:SF91">
    <property type="entry name" value="LYSR FAMILY TRANSCRIPTIONAL REGULATOR"/>
    <property type="match status" value="1"/>
</dbReference>
<protein>
    <submittedName>
        <fullName evidence="6">DNA-binding transcriptional regulator, LysR family</fullName>
    </submittedName>
</protein>
<evidence type="ECO:0000256" key="2">
    <source>
        <dbReference type="ARBA" id="ARBA00023015"/>
    </source>
</evidence>
<dbReference type="InterPro" id="IPR005119">
    <property type="entry name" value="LysR_subst-bd"/>
</dbReference>
<feature type="domain" description="HTH lysR-type" evidence="5">
    <location>
        <begin position="3"/>
        <end position="60"/>
    </location>
</feature>
<evidence type="ECO:0000259" key="5">
    <source>
        <dbReference type="PROSITE" id="PS50931"/>
    </source>
</evidence>
<dbReference type="CDD" id="cd05466">
    <property type="entry name" value="PBP2_LTTR_substrate"/>
    <property type="match status" value="1"/>
</dbReference>
<sequence length="292" mass="31694">MHWNLDQLACLLAAAEHGSFSAAARKLGKAQSAVSTAIAHLEVDLGLTLFERSGRTPTLTAAGAAMVSEAREILRQCDQLQGRALALASGEEPRLTLAVDEALPYPPLIDTLLALAERWPALELSLLNGAQAEIPHWVDDGTADLGVLFSQPTLPATLAVRQIARLSQTVIVAASHSLARRPTVRLSTLSRYRQLVVASPLGGNRQVRLSPRVWQLNSYYAIAELVAQGIGWALVPEHIAAYPMYRELLRRLTISELPDPPSVGVELVHRRAGAQGPIARWLQDELSARLSR</sequence>
<dbReference type="STRING" id="119000.SAMN05661010_01667"/>